<dbReference type="Proteomes" id="UP000076532">
    <property type="component" value="Unassembled WGS sequence"/>
</dbReference>
<accession>A0A166NXM8</accession>
<reference evidence="1 2" key="1">
    <citation type="journal article" date="2016" name="Mol. Biol. Evol.">
        <title>Comparative Genomics of Early-Diverging Mushroom-Forming Fungi Provides Insights into the Origins of Lignocellulose Decay Capabilities.</title>
        <authorList>
            <person name="Nagy L.G."/>
            <person name="Riley R."/>
            <person name="Tritt A."/>
            <person name="Adam C."/>
            <person name="Daum C."/>
            <person name="Floudas D."/>
            <person name="Sun H."/>
            <person name="Yadav J.S."/>
            <person name="Pangilinan J."/>
            <person name="Larsson K.H."/>
            <person name="Matsuura K."/>
            <person name="Barry K."/>
            <person name="Labutti K."/>
            <person name="Kuo R."/>
            <person name="Ohm R.A."/>
            <person name="Bhattacharya S.S."/>
            <person name="Shirouzu T."/>
            <person name="Yoshinaga Y."/>
            <person name="Martin F.M."/>
            <person name="Grigoriev I.V."/>
            <person name="Hibbett D.S."/>
        </authorList>
    </citation>
    <scope>NUCLEOTIDE SEQUENCE [LARGE SCALE GENOMIC DNA]</scope>
    <source>
        <strain evidence="1 2">CBS 109695</strain>
    </source>
</reference>
<gene>
    <name evidence="1" type="ORF">FIBSPDRAFT_888001</name>
</gene>
<name>A0A166NXM8_9AGAM</name>
<dbReference type="AlphaFoldDB" id="A0A166NXM8"/>
<dbReference type="STRING" id="436010.A0A166NXM8"/>
<organism evidence="1 2">
    <name type="scientific">Athelia psychrophila</name>
    <dbReference type="NCBI Taxonomy" id="1759441"/>
    <lineage>
        <taxon>Eukaryota</taxon>
        <taxon>Fungi</taxon>
        <taxon>Dikarya</taxon>
        <taxon>Basidiomycota</taxon>
        <taxon>Agaricomycotina</taxon>
        <taxon>Agaricomycetes</taxon>
        <taxon>Agaricomycetidae</taxon>
        <taxon>Atheliales</taxon>
        <taxon>Atheliaceae</taxon>
        <taxon>Athelia</taxon>
    </lineage>
</organism>
<proteinExistence type="predicted"/>
<evidence type="ECO:0000313" key="1">
    <source>
        <dbReference type="EMBL" id="KZP25478.1"/>
    </source>
</evidence>
<dbReference type="OrthoDB" id="3051252at2759"/>
<sequence length="432" mass="47116">MSEMSETLNPLWKYFHNWVPLHLLLKRLHLLSLGDSGSTGNDGCQQHNSRCQNGDAGKTACQLAKPLRGEKSVFITHILGIGCARNHACKNTGQDAINEAESQVPQPATNTASSANVGSLAPPVKKLKQSSIATHMYLGTEMLFSMAQTNAIQAQALCAVISANLPFHVYENPEVVKLMLLNNTAEIMQQKMQPVLRDHTDTGISADGWKSATKIAVNGLSINIDGKSYPLDLIEITADDKHGVAMAIQFGETIDRVEAEYSCTVVYFTTDSDGGAKKGQLIFKVEWYDSQVDEQSTNPIVVWTAFQSIPEVAELAGFAITLLKVVANQGGIERTFSDLKVKQTQHRARLGLVKLAKMHSISTDIKAQHQLLGLAKKRGKCNVHNSTAALLTVPRYCDLLGDQDHEDELEVDAEAMLMAAALVDIEEDARPV</sequence>
<evidence type="ECO:0000313" key="2">
    <source>
        <dbReference type="Proteomes" id="UP000076532"/>
    </source>
</evidence>
<protein>
    <submittedName>
        <fullName evidence="1">Uncharacterized protein</fullName>
    </submittedName>
</protein>
<keyword evidence="2" id="KW-1185">Reference proteome</keyword>
<dbReference type="EMBL" id="KV417520">
    <property type="protein sequence ID" value="KZP25478.1"/>
    <property type="molecule type" value="Genomic_DNA"/>
</dbReference>